<dbReference type="AlphaFoldDB" id="A0A6J7PTZ3"/>
<organism evidence="1">
    <name type="scientific">freshwater metagenome</name>
    <dbReference type="NCBI Taxonomy" id="449393"/>
    <lineage>
        <taxon>unclassified sequences</taxon>
        <taxon>metagenomes</taxon>
        <taxon>ecological metagenomes</taxon>
    </lineage>
</organism>
<sequence>MRASGGAVLGAAGGLTSLLDEINRRGLQG</sequence>
<name>A0A6J7PTZ3_9ZZZZ</name>
<dbReference type="EMBL" id="CAFBPD010000116">
    <property type="protein sequence ID" value="CAB5008401.1"/>
    <property type="molecule type" value="Genomic_DNA"/>
</dbReference>
<evidence type="ECO:0000313" key="1">
    <source>
        <dbReference type="EMBL" id="CAB5008401.1"/>
    </source>
</evidence>
<proteinExistence type="predicted"/>
<protein>
    <submittedName>
        <fullName evidence="1">Unannotated protein</fullName>
    </submittedName>
</protein>
<gene>
    <name evidence="1" type="ORF">UFOPK4061_00743</name>
</gene>
<reference evidence="1" key="1">
    <citation type="submission" date="2020-05" db="EMBL/GenBank/DDBJ databases">
        <authorList>
            <person name="Chiriac C."/>
            <person name="Salcher M."/>
            <person name="Ghai R."/>
            <person name="Kavagutti S V."/>
        </authorList>
    </citation>
    <scope>NUCLEOTIDE SEQUENCE</scope>
</reference>
<accession>A0A6J7PTZ3</accession>